<gene>
    <name evidence="11" type="ORF">SAMN06295900_1161</name>
</gene>
<reference evidence="12" key="1">
    <citation type="submission" date="2017-04" db="EMBL/GenBank/DDBJ databases">
        <authorList>
            <person name="Varghese N."/>
            <person name="Submissions S."/>
        </authorList>
    </citation>
    <scope>NUCLEOTIDE SEQUENCE [LARGE SCALE GENOMIC DNA]</scope>
    <source>
        <strain evidence="12">Ballard 720</strain>
    </source>
</reference>
<dbReference type="SUPFAM" id="SSF51261">
    <property type="entry name" value="Duplicated hybrid motif"/>
    <property type="match status" value="1"/>
</dbReference>
<keyword evidence="4" id="KW-0479">Metal-binding</keyword>
<dbReference type="Pfam" id="PF19425">
    <property type="entry name" value="Csd3_N2"/>
    <property type="match status" value="1"/>
</dbReference>
<dbReference type="InterPro" id="IPR045834">
    <property type="entry name" value="Csd3_N2"/>
</dbReference>
<keyword evidence="7" id="KW-0482">Metalloprotease</keyword>
<evidence type="ECO:0000256" key="8">
    <source>
        <dbReference type="SAM" id="MobiDB-lite"/>
    </source>
</evidence>
<comment type="subcellular location">
    <subcellularLocation>
        <location evidence="2">Cell envelope</location>
    </subcellularLocation>
</comment>
<comment type="cofactor">
    <cofactor evidence="1">
        <name>Zn(2+)</name>
        <dbReference type="ChEBI" id="CHEBI:29105"/>
    </cofactor>
</comment>
<dbReference type="AlphaFoldDB" id="A0A1X7GIE4"/>
<name>A0A1X7GIE4_TRICW</name>
<keyword evidence="3" id="KW-0645">Protease</keyword>
<accession>A0A1X7GIE4</accession>
<feature type="domain" description="M23ase beta-sheet core" evidence="9">
    <location>
        <begin position="234"/>
        <end position="330"/>
    </location>
</feature>
<protein>
    <submittedName>
        <fullName evidence="11">Murein DD-endopeptidase MepM and murein hydrolase activator NlpD, contain LysM domain</fullName>
    </submittedName>
</protein>
<dbReference type="Gene3D" id="3.10.450.350">
    <property type="match status" value="1"/>
</dbReference>
<dbReference type="InterPro" id="IPR016047">
    <property type="entry name" value="M23ase_b-sheet_dom"/>
</dbReference>
<evidence type="ECO:0000256" key="3">
    <source>
        <dbReference type="ARBA" id="ARBA00022670"/>
    </source>
</evidence>
<evidence type="ECO:0000313" key="11">
    <source>
        <dbReference type="EMBL" id="SMF69915.1"/>
    </source>
</evidence>
<keyword evidence="5 11" id="KW-0378">Hydrolase</keyword>
<dbReference type="EMBL" id="FXAH01000016">
    <property type="protein sequence ID" value="SMF69915.1"/>
    <property type="molecule type" value="Genomic_DNA"/>
</dbReference>
<keyword evidence="6" id="KW-0862">Zinc</keyword>
<feature type="region of interest" description="Disordered" evidence="8">
    <location>
        <begin position="66"/>
        <end position="98"/>
    </location>
</feature>
<sequence length="360" mass="38361">MAFLARVAPRTRTGKILWLCAISSACSALLLSPVFSPLHRPWQAARDDADLSSGLALAPDGDAARAGRSALDAASTPPAEGAVPPAAGANSSAHASTPEVVVRSTTVRTSFADAAQHLGLDASTVALLTRSYAADLDFRRDLRHGDTISLVLAQPRAGESGDAPPRAPLAVRIQQGAKSHDLFLHRGLDGRPFYYKQSGAAASPSFARYPLAYGRISSRFAHRRLDPITHRWQSHDGVDLAAPAGTPVHATARGTVAFIGRQTGYGRLVVLNNAPPYQTAFAHLSRFAKGLHRGSRVRRGQVIGYVGATGWATGPHLHFEVRVNHVPMDPLTVALPGDPPLRGRERRQFAEQANHLAALL</sequence>
<evidence type="ECO:0000256" key="7">
    <source>
        <dbReference type="ARBA" id="ARBA00023049"/>
    </source>
</evidence>
<dbReference type="GO" id="GO:0006508">
    <property type="term" value="P:proteolysis"/>
    <property type="evidence" value="ECO:0007669"/>
    <property type="project" value="UniProtKB-KW"/>
</dbReference>
<evidence type="ECO:0000256" key="4">
    <source>
        <dbReference type="ARBA" id="ARBA00022723"/>
    </source>
</evidence>
<evidence type="ECO:0000256" key="6">
    <source>
        <dbReference type="ARBA" id="ARBA00022833"/>
    </source>
</evidence>
<evidence type="ECO:0000259" key="10">
    <source>
        <dbReference type="Pfam" id="PF19425"/>
    </source>
</evidence>
<evidence type="ECO:0000313" key="12">
    <source>
        <dbReference type="Proteomes" id="UP000192911"/>
    </source>
</evidence>
<proteinExistence type="predicted"/>
<dbReference type="GO" id="GO:0004222">
    <property type="term" value="F:metalloendopeptidase activity"/>
    <property type="evidence" value="ECO:0007669"/>
    <property type="project" value="TreeGrafter"/>
</dbReference>
<dbReference type="Gene3D" id="2.70.70.10">
    <property type="entry name" value="Glucose Permease (Domain IIA)"/>
    <property type="match status" value="1"/>
</dbReference>
<dbReference type="PROSITE" id="PS51257">
    <property type="entry name" value="PROKAR_LIPOPROTEIN"/>
    <property type="match status" value="1"/>
</dbReference>
<dbReference type="PANTHER" id="PTHR21666">
    <property type="entry name" value="PEPTIDASE-RELATED"/>
    <property type="match status" value="1"/>
</dbReference>
<dbReference type="GO" id="GO:0046872">
    <property type="term" value="F:metal ion binding"/>
    <property type="evidence" value="ECO:0007669"/>
    <property type="project" value="UniProtKB-KW"/>
</dbReference>
<feature type="compositionally biased region" description="Low complexity" evidence="8">
    <location>
        <begin position="66"/>
        <end position="89"/>
    </location>
</feature>
<dbReference type="GO" id="GO:0030313">
    <property type="term" value="C:cell envelope"/>
    <property type="evidence" value="ECO:0007669"/>
    <property type="project" value="UniProtKB-SubCell"/>
</dbReference>
<evidence type="ECO:0000259" key="9">
    <source>
        <dbReference type="Pfam" id="PF01551"/>
    </source>
</evidence>
<evidence type="ECO:0000256" key="5">
    <source>
        <dbReference type="ARBA" id="ARBA00022801"/>
    </source>
</evidence>
<dbReference type="GeneID" id="95551987"/>
<evidence type="ECO:0000256" key="1">
    <source>
        <dbReference type="ARBA" id="ARBA00001947"/>
    </source>
</evidence>
<dbReference type="RefSeq" id="WP_085229761.1">
    <property type="nucleotide sequence ID" value="NZ_BSQD01000014.1"/>
</dbReference>
<dbReference type="InterPro" id="IPR011055">
    <property type="entry name" value="Dup_hybrid_motif"/>
</dbReference>
<dbReference type="OrthoDB" id="9815245at2"/>
<dbReference type="Pfam" id="PF01551">
    <property type="entry name" value="Peptidase_M23"/>
    <property type="match status" value="1"/>
</dbReference>
<organism evidence="11 12">
    <name type="scientific">Trinickia caryophylli</name>
    <name type="common">Paraburkholderia caryophylli</name>
    <dbReference type="NCBI Taxonomy" id="28094"/>
    <lineage>
        <taxon>Bacteria</taxon>
        <taxon>Pseudomonadati</taxon>
        <taxon>Pseudomonadota</taxon>
        <taxon>Betaproteobacteria</taxon>
        <taxon>Burkholderiales</taxon>
        <taxon>Burkholderiaceae</taxon>
        <taxon>Trinickia</taxon>
    </lineage>
</organism>
<dbReference type="STRING" id="28094.SAMN06295900_1161"/>
<feature type="domain" description="Csd3-like second N-terminal" evidence="10">
    <location>
        <begin position="104"/>
        <end position="220"/>
    </location>
</feature>
<dbReference type="InterPro" id="IPR050570">
    <property type="entry name" value="Cell_wall_metabolism_enzyme"/>
</dbReference>
<dbReference type="PANTHER" id="PTHR21666:SF288">
    <property type="entry name" value="CELL DIVISION PROTEIN YTFB"/>
    <property type="match status" value="1"/>
</dbReference>
<evidence type="ECO:0000256" key="2">
    <source>
        <dbReference type="ARBA" id="ARBA00004196"/>
    </source>
</evidence>
<dbReference type="Proteomes" id="UP000192911">
    <property type="component" value="Unassembled WGS sequence"/>
</dbReference>
<keyword evidence="12" id="KW-1185">Reference proteome</keyword>
<dbReference type="CDD" id="cd12797">
    <property type="entry name" value="M23_peptidase"/>
    <property type="match status" value="1"/>
</dbReference>